<keyword evidence="1" id="KW-0479">Metal-binding</keyword>
<evidence type="ECO:0000313" key="3">
    <source>
        <dbReference type="EMBL" id="BBP45889.1"/>
    </source>
</evidence>
<accession>A0A6F8PUU8</accession>
<dbReference type="GO" id="GO:0046872">
    <property type="term" value="F:metal ion binding"/>
    <property type="evidence" value="ECO:0007669"/>
    <property type="project" value="UniProtKB-KW"/>
</dbReference>
<proteinExistence type="predicted"/>
<dbReference type="Proteomes" id="UP000501726">
    <property type="component" value="Chromosome"/>
</dbReference>
<dbReference type="EMBL" id="AP021889">
    <property type="protein sequence ID" value="BBP45889.1"/>
    <property type="molecule type" value="Genomic_DNA"/>
</dbReference>
<dbReference type="RefSeq" id="WP_173271996.1">
    <property type="nucleotide sequence ID" value="NZ_AP021889.1"/>
</dbReference>
<keyword evidence="4" id="KW-1185">Reference proteome</keyword>
<dbReference type="PANTHER" id="PTHR21366">
    <property type="entry name" value="GLYOXALASE FAMILY PROTEIN"/>
    <property type="match status" value="1"/>
</dbReference>
<dbReference type="SUPFAM" id="SSF54593">
    <property type="entry name" value="Glyoxalase/Bleomycin resistance protein/Dihydroxybiphenyl dioxygenase"/>
    <property type="match status" value="1"/>
</dbReference>
<dbReference type="PANTHER" id="PTHR21366:SF22">
    <property type="entry name" value="VOC DOMAIN-CONTAINING PROTEIN"/>
    <property type="match status" value="1"/>
</dbReference>
<name>A0A6F8PUU8_9GAMM</name>
<dbReference type="InterPro" id="IPR004360">
    <property type="entry name" value="Glyas_Fos-R_dOase_dom"/>
</dbReference>
<evidence type="ECO:0000313" key="4">
    <source>
        <dbReference type="Proteomes" id="UP000501726"/>
    </source>
</evidence>
<evidence type="ECO:0000259" key="2">
    <source>
        <dbReference type="PROSITE" id="PS51819"/>
    </source>
</evidence>
<dbReference type="InterPro" id="IPR050383">
    <property type="entry name" value="GlyoxalaseI/FosfomycinResist"/>
</dbReference>
<gene>
    <name evidence="3" type="ORF">THMIRHAS_12620</name>
</gene>
<dbReference type="Pfam" id="PF00903">
    <property type="entry name" value="Glyoxalase"/>
    <property type="match status" value="1"/>
</dbReference>
<dbReference type="PROSITE" id="PS00934">
    <property type="entry name" value="GLYOXALASE_I_1"/>
    <property type="match status" value="1"/>
</dbReference>
<dbReference type="Gene3D" id="3.10.180.10">
    <property type="entry name" value="2,3-Dihydroxybiphenyl 1,2-Dioxygenase, domain 1"/>
    <property type="match status" value="1"/>
</dbReference>
<reference evidence="4" key="1">
    <citation type="submission" date="2019-11" db="EMBL/GenBank/DDBJ databases">
        <title>Isolation and characterization of two novel species in the genus Thiomicrorhabdus.</title>
        <authorList>
            <person name="Mochizuki J."/>
            <person name="Kojima H."/>
            <person name="Fukui M."/>
        </authorList>
    </citation>
    <scope>NUCLEOTIDE SEQUENCE [LARGE SCALE GENOMIC DNA]</scope>
    <source>
        <strain evidence="4">aks77</strain>
    </source>
</reference>
<dbReference type="PROSITE" id="PS51819">
    <property type="entry name" value="VOC"/>
    <property type="match status" value="1"/>
</dbReference>
<dbReference type="GO" id="GO:0004462">
    <property type="term" value="F:lactoylglutathione lyase activity"/>
    <property type="evidence" value="ECO:0007669"/>
    <property type="project" value="InterPro"/>
</dbReference>
<evidence type="ECO:0000256" key="1">
    <source>
        <dbReference type="ARBA" id="ARBA00022723"/>
    </source>
</evidence>
<dbReference type="KEGG" id="tse:THMIRHAS_12620"/>
<dbReference type="InterPro" id="IPR029068">
    <property type="entry name" value="Glyas_Bleomycin-R_OHBP_Dase"/>
</dbReference>
<organism evidence="3 4">
    <name type="scientific">Thiosulfatimonas sediminis</name>
    <dbReference type="NCBI Taxonomy" id="2675054"/>
    <lineage>
        <taxon>Bacteria</taxon>
        <taxon>Pseudomonadati</taxon>
        <taxon>Pseudomonadota</taxon>
        <taxon>Gammaproteobacteria</taxon>
        <taxon>Thiotrichales</taxon>
        <taxon>Piscirickettsiaceae</taxon>
        <taxon>Thiosulfatimonas</taxon>
    </lineage>
</organism>
<dbReference type="InterPro" id="IPR037523">
    <property type="entry name" value="VOC_core"/>
</dbReference>
<protein>
    <submittedName>
        <fullName evidence="3">Glyoxalase</fullName>
    </submittedName>
</protein>
<sequence>MPNLLQTVLGVDHVSVIVTDTQAACEFYQHALGLAVLDRPNLGFPGAWLDLGAGQTLHLLEVKRAHIDAQYLPEHGGRDFHFALKVKKIEPFVTNLERMGVAYNKSRSGRQALFFRDPDGNAIELSEVSA</sequence>
<feature type="domain" description="VOC" evidence="2">
    <location>
        <begin position="10"/>
        <end position="128"/>
    </location>
</feature>
<dbReference type="AlphaFoldDB" id="A0A6F8PUU8"/>
<dbReference type="InterPro" id="IPR018146">
    <property type="entry name" value="Glyoxalase_1_CS"/>
</dbReference>